<comment type="pathway">
    <text evidence="2">Lipid metabolism; sphingolipid metabolism.</text>
</comment>
<evidence type="ECO:0000256" key="3">
    <source>
        <dbReference type="ARBA" id="ARBA00004991"/>
    </source>
</evidence>
<feature type="compositionally biased region" description="Acidic residues" evidence="8">
    <location>
        <begin position="379"/>
        <end position="392"/>
    </location>
</feature>
<feature type="transmembrane region" description="Helical" evidence="9">
    <location>
        <begin position="214"/>
        <end position="234"/>
    </location>
</feature>
<protein>
    <recommendedName>
        <fullName evidence="10">TLC domain-containing protein</fullName>
    </recommendedName>
</protein>
<dbReference type="SMART" id="SM00724">
    <property type="entry name" value="TLC"/>
    <property type="match status" value="1"/>
</dbReference>
<dbReference type="PIRSF" id="PIRSF005225">
    <property type="entry name" value="LAG1_LAC1"/>
    <property type="match status" value="1"/>
</dbReference>
<dbReference type="GO" id="GO:0050291">
    <property type="term" value="F:sphingosine N-acyltransferase activity"/>
    <property type="evidence" value="ECO:0007669"/>
    <property type="project" value="InterPro"/>
</dbReference>
<keyword evidence="6 7" id="KW-0472">Membrane</keyword>
<name>A0AAE1FMP5_PETCI</name>
<evidence type="ECO:0000313" key="11">
    <source>
        <dbReference type="EMBL" id="KAK3875942.1"/>
    </source>
</evidence>
<comment type="caution">
    <text evidence="11">The sequence shown here is derived from an EMBL/GenBank/DDBJ whole genome shotgun (WGS) entry which is preliminary data.</text>
</comment>
<sequence>MAAVKSYVDVLLSPSTQHYLSNHTMNCVQVGQLYNTVSAAFWRADFWLPPGIEWELMEENEEMPMPNFYDVWVYPLLLSVLMVLLHSFIIQPYLMEPLATVAGISNKRPSPPAACPILETLYSRHGIKPSDSQVKEATNASGMTRRQVERWLRRRHRLAQPTPFEKFADSGFNLMCHLITGIYGWCTILHKPWVSDISQTYIGHPYHPLDNEVWWYYILGLSYFWAATFMQIHLPGRSTSDKAQMMLHHLFTILLMVFSWACNFVRAGTLVLLVHDVADIPLLTGKMCVYGGFSILQDLCLVLFIIVWVITRCYLYPFWFMRALIFDFAPINETRSISVFMVLLVGLLIINIIWTVLIVGVIIRKIKEGSVQDVRSDVEATDTEEEEKEVEETLMPALHAKPKAD</sequence>
<dbReference type="Pfam" id="PF03798">
    <property type="entry name" value="TRAM_LAG1_CLN8"/>
    <property type="match status" value="1"/>
</dbReference>
<evidence type="ECO:0000256" key="1">
    <source>
        <dbReference type="ARBA" id="ARBA00004141"/>
    </source>
</evidence>
<evidence type="ECO:0000256" key="7">
    <source>
        <dbReference type="PROSITE-ProRule" id="PRU00205"/>
    </source>
</evidence>
<feature type="region of interest" description="Disordered" evidence="8">
    <location>
        <begin position="373"/>
        <end position="405"/>
    </location>
</feature>
<evidence type="ECO:0000256" key="9">
    <source>
        <dbReference type="SAM" id="Phobius"/>
    </source>
</evidence>
<evidence type="ECO:0000313" key="12">
    <source>
        <dbReference type="Proteomes" id="UP001286313"/>
    </source>
</evidence>
<feature type="transmembrane region" description="Helical" evidence="9">
    <location>
        <begin position="337"/>
        <end position="363"/>
    </location>
</feature>
<evidence type="ECO:0000256" key="8">
    <source>
        <dbReference type="SAM" id="MobiDB-lite"/>
    </source>
</evidence>
<comment type="subcellular location">
    <subcellularLocation>
        <location evidence="1">Membrane</location>
        <topology evidence="1">Multi-pass membrane protein</topology>
    </subcellularLocation>
</comment>
<evidence type="ECO:0000256" key="2">
    <source>
        <dbReference type="ARBA" id="ARBA00004760"/>
    </source>
</evidence>
<feature type="domain" description="TLC" evidence="10">
    <location>
        <begin position="165"/>
        <end position="367"/>
    </location>
</feature>
<keyword evidence="12" id="KW-1185">Reference proteome</keyword>
<proteinExistence type="predicted"/>
<feature type="transmembrane region" description="Helical" evidence="9">
    <location>
        <begin position="246"/>
        <end position="269"/>
    </location>
</feature>
<evidence type="ECO:0000259" key="10">
    <source>
        <dbReference type="PROSITE" id="PS50922"/>
    </source>
</evidence>
<evidence type="ECO:0000256" key="5">
    <source>
        <dbReference type="ARBA" id="ARBA00022989"/>
    </source>
</evidence>
<dbReference type="InterPro" id="IPR016439">
    <property type="entry name" value="Lag1/Lac1-like"/>
</dbReference>
<evidence type="ECO:0000256" key="4">
    <source>
        <dbReference type="ARBA" id="ARBA00022692"/>
    </source>
</evidence>
<dbReference type="Proteomes" id="UP001286313">
    <property type="component" value="Unassembled WGS sequence"/>
</dbReference>
<accession>A0AAE1FMP5</accession>
<dbReference type="EMBL" id="JAWQEG010001892">
    <property type="protein sequence ID" value="KAK3875942.1"/>
    <property type="molecule type" value="Genomic_DNA"/>
</dbReference>
<feature type="transmembrane region" description="Helical" evidence="9">
    <location>
        <begin position="289"/>
        <end position="309"/>
    </location>
</feature>
<evidence type="ECO:0000256" key="6">
    <source>
        <dbReference type="ARBA" id="ARBA00023136"/>
    </source>
</evidence>
<comment type="pathway">
    <text evidence="3">Sphingolipid metabolism.</text>
</comment>
<reference evidence="11" key="1">
    <citation type="submission" date="2023-10" db="EMBL/GenBank/DDBJ databases">
        <title>Genome assemblies of two species of porcelain crab, Petrolisthes cinctipes and Petrolisthes manimaculis (Anomura: Porcellanidae).</title>
        <authorList>
            <person name="Angst P."/>
        </authorList>
    </citation>
    <scope>NUCLEOTIDE SEQUENCE</scope>
    <source>
        <strain evidence="11">PB745_01</strain>
        <tissue evidence="11">Gill</tissue>
    </source>
</reference>
<dbReference type="PANTHER" id="PTHR12560:SF0">
    <property type="entry name" value="LD18904P"/>
    <property type="match status" value="1"/>
</dbReference>
<dbReference type="PROSITE" id="PS50922">
    <property type="entry name" value="TLC"/>
    <property type="match status" value="1"/>
</dbReference>
<dbReference type="GO" id="GO:0016020">
    <property type="term" value="C:membrane"/>
    <property type="evidence" value="ECO:0007669"/>
    <property type="project" value="UniProtKB-SubCell"/>
</dbReference>
<gene>
    <name evidence="11" type="ORF">Pcinc_019218</name>
</gene>
<keyword evidence="4 7" id="KW-0812">Transmembrane</keyword>
<dbReference type="Gene3D" id="1.10.10.60">
    <property type="entry name" value="Homeodomain-like"/>
    <property type="match status" value="1"/>
</dbReference>
<feature type="transmembrane region" description="Helical" evidence="9">
    <location>
        <begin position="71"/>
        <end position="90"/>
    </location>
</feature>
<dbReference type="PANTHER" id="PTHR12560">
    <property type="entry name" value="LONGEVITY ASSURANCE FACTOR 1 LAG1"/>
    <property type="match status" value="1"/>
</dbReference>
<keyword evidence="5 9" id="KW-1133">Transmembrane helix</keyword>
<dbReference type="AlphaFoldDB" id="A0AAE1FMP5"/>
<dbReference type="InterPro" id="IPR006634">
    <property type="entry name" value="TLC-dom"/>
</dbReference>
<organism evidence="11 12">
    <name type="scientific">Petrolisthes cinctipes</name>
    <name type="common">Flat porcelain crab</name>
    <dbReference type="NCBI Taxonomy" id="88211"/>
    <lineage>
        <taxon>Eukaryota</taxon>
        <taxon>Metazoa</taxon>
        <taxon>Ecdysozoa</taxon>
        <taxon>Arthropoda</taxon>
        <taxon>Crustacea</taxon>
        <taxon>Multicrustacea</taxon>
        <taxon>Malacostraca</taxon>
        <taxon>Eumalacostraca</taxon>
        <taxon>Eucarida</taxon>
        <taxon>Decapoda</taxon>
        <taxon>Pleocyemata</taxon>
        <taxon>Anomura</taxon>
        <taxon>Galatheoidea</taxon>
        <taxon>Porcellanidae</taxon>
        <taxon>Petrolisthes</taxon>
    </lineage>
</organism>
<dbReference type="GO" id="GO:0046513">
    <property type="term" value="P:ceramide biosynthetic process"/>
    <property type="evidence" value="ECO:0007669"/>
    <property type="project" value="InterPro"/>
</dbReference>